<keyword evidence="5" id="KW-1185">Reference proteome</keyword>
<evidence type="ECO:0000313" key="4">
    <source>
        <dbReference type="Ensembl" id="ENSHHUP00000024184.1"/>
    </source>
</evidence>
<reference evidence="4" key="2">
    <citation type="submission" date="2025-08" db="UniProtKB">
        <authorList>
            <consortium name="Ensembl"/>
        </authorList>
    </citation>
    <scope>IDENTIFICATION</scope>
</reference>
<reference evidence="4" key="3">
    <citation type="submission" date="2025-09" db="UniProtKB">
        <authorList>
            <consortium name="Ensembl"/>
        </authorList>
    </citation>
    <scope>IDENTIFICATION</scope>
</reference>
<name>A0A4W5LEK8_9TELE</name>
<dbReference type="AlphaFoldDB" id="A0A4W5LEK8"/>
<dbReference type="SUPFAM" id="SSF54637">
    <property type="entry name" value="Thioesterase/thiol ester dehydrase-isomerase"/>
    <property type="match status" value="1"/>
</dbReference>
<evidence type="ECO:0000256" key="1">
    <source>
        <dbReference type="ARBA" id="ARBA00023239"/>
    </source>
</evidence>
<dbReference type="PANTHER" id="PTHR43437">
    <property type="entry name" value="HYDROXYACYL-THIOESTER DEHYDRATASE TYPE 2, MITOCHONDRIAL-RELATED"/>
    <property type="match status" value="1"/>
</dbReference>
<dbReference type="GO" id="GO:0019171">
    <property type="term" value="F:(3R)-hydroxyacyl-[acyl-carrier-protein] dehydratase activity"/>
    <property type="evidence" value="ECO:0007669"/>
    <property type="project" value="TreeGrafter"/>
</dbReference>
<sequence>PSGRSGWHHRQWLACRRSAVAAVLFQQRMTVYFEDIQLGDSAEYAKTITEADILMFAAVSGDDNPVHINQEYAEASMFKTRIAHGMLTAGLISTVVGTKLPGNGTIYLSQSTKFKAPVRLGETVTARVTVTELDPAKKRVKFATQCLVKGNVILEGESLVIAPSRPV</sequence>
<proteinExistence type="predicted"/>
<organism evidence="4 5">
    <name type="scientific">Hucho hucho</name>
    <name type="common">huchen</name>
    <dbReference type="NCBI Taxonomy" id="62062"/>
    <lineage>
        <taxon>Eukaryota</taxon>
        <taxon>Metazoa</taxon>
        <taxon>Chordata</taxon>
        <taxon>Craniata</taxon>
        <taxon>Vertebrata</taxon>
        <taxon>Euteleostomi</taxon>
        <taxon>Actinopterygii</taxon>
        <taxon>Neopterygii</taxon>
        <taxon>Teleostei</taxon>
        <taxon>Protacanthopterygii</taxon>
        <taxon>Salmoniformes</taxon>
        <taxon>Salmonidae</taxon>
        <taxon>Salmoninae</taxon>
        <taxon>Hucho</taxon>
    </lineage>
</organism>
<dbReference type="GO" id="GO:0006633">
    <property type="term" value="P:fatty acid biosynthetic process"/>
    <property type="evidence" value="ECO:0007669"/>
    <property type="project" value="TreeGrafter"/>
</dbReference>
<feature type="domain" description="MaoC-like" evidence="3">
    <location>
        <begin position="42"/>
        <end position="146"/>
    </location>
</feature>
<dbReference type="STRING" id="62062.ENSHHUP00000024184"/>
<evidence type="ECO:0000313" key="5">
    <source>
        <dbReference type="Proteomes" id="UP000314982"/>
    </source>
</evidence>
<feature type="signal peptide" evidence="2">
    <location>
        <begin position="1"/>
        <end position="22"/>
    </location>
</feature>
<dbReference type="InterPro" id="IPR002539">
    <property type="entry name" value="MaoC-like_dom"/>
</dbReference>
<evidence type="ECO:0000256" key="2">
    <source>
        <dbReference type="SAM" id="SignalP"/>
    </source>
</evidence>
<reference evidence="5" key="1">
    <citation type="submission" date="2018-06" db="EMBL/GenBank/DDBJ databases">
        <title>Genome assembly of Danube salmon.</title>
        <authorList>
            <person name="Macqueen D.J."/>
            <person name="Gundappa M.K."/>
        </authorList>
    </citation>
    <scope>NUCLEOTIDE SEQUENCE [LARGE SCALE GENOMIC DNA]</scope>
</reference>
<protein>
    <recommendedName>
        <fullName evidence="3">MaoC-like domain-containing protein</fullName>
    </recommendedName>
</protein>
<dbReference type="Pfam" id="PF01575">
    <property type="entry name" value="MaoC_dehydratas"/>
    <property type="match status" value="1"/>
</dbReference>
<dbReference type="GO" id="GO:0018812">
    <property type="term" value="F:3-hydroxyacyl-CoA dehydratase activity"/>
    <property type="evidence" value="ECO:0007669"/>
    <property type="project" value="UniProtKB-ARBA"/>
</dbReference>
<feature type="chain" id="PRO_5021477713" description="MaoC-like domain-containing protein" evidence="2">
    <location>
        <begin position="23"/>
        <end position="167"/>
    </location>
</feature>
<evidence type="ECO:0000259" key="3">
    <source>
        <dbReference type="Pfam" id="PF01575"/>
    </source>
</evidence>
<dbReference type="PANTHER" id="PTHR43437:SF3">
    <property type="entry name" value="HYDROXYACYL-THIOESTER DEHYDRATASE TYPE 2, MITOCHONDRIAL"/>
    <property type="match status" value="1"/>
</dbReference>
<keyword evidence="2" id="KW-0732">Signal</keyword>
<dbReference type="FunFam" id="3.10.129.10:FF:000042">
    <property type="entry name" value="MaoC domain protein dehydratase"/>
    <property type="match status" value="1"/>
</dbReference>
<accession>A0A4W5LEK8</accession>
<dbReference type="Gene3D" id="3.10.129.10">
    <property type="entry name" value="Hotdog Thioesterase"/>
    <property type="match status" value="1"/>
</dbReference>
<dbReference type="InterPro" id="IPR029069">
    <property type="entry name" value="HotDog_dom_sf"/>
</dbReference>
<keyword evidence="1" id="KW-0456">Lyase</keyword>
<dbReference type="InterPro" id="IPR050965">
    <property type="entry name" value="UPF0336/Enoyl-CoA_hydratase"/>
</dbReference>
<dbReference type="CDD" id="cd03449">
    <property type="entry name" value="R_hydratase"/>
    <property type="match status" value="1"/>
</dbReference>
<dbReference type="Ensembl" id="ENSHHUT00000025091.1">
    <property type="protein sequence ID" value="ENSHHUP00000024184.1"/>
    <property type="gene ID" value="ENSHHUG00000015170.1"/>
</dbReference>
<dbReference type="Proteomes" id="UP000314982">
    <property type="component" value="Unassembled WGS sequence"/>
</dbReference>